<evidence type="ECO:0000313" key="5">
    <source>
        <dbReference type="Proteomes" id="UP001323405"/>
    </source>
</evidence>
<dbReference type="InterPro" id="IPR006179">
    <property type="entry name" value="5_nucleotidase/apyrase"/>
</dbReference>
<dbReference type="Gene3D" id="3.60.21.10">
    <property type="match status" value="1"/>
</dbReference>
<accession>A0ABR0G7W8</accession>
<name>A0ABR0G7W8_9PEZI</name>
<comment type="similarity">
    <text evidence="1 2">Belongs to the 5'-nucleotidase family.</text>
</comment>
<dbReference type="SUPFAM" id="SSF56300">
    <property type="entry name" value="Metallo-dependent phosphatases"/>
    <property type="match status" value="1"/>
</dbReference>
<sequence length="303" mass="33070">MSPRNANGLYLIMGGHSHTPLGDFAGAVGKYPTIVENSEGEEVVIVQAYRWGEYLGYIDDEDLQSQIDGWRKPFEEFAAQVVGESKVVLDQSLCLQQECLLGNFMADAMLQYRVNNTTPETAPAFALINAGGVRATIDEGPITRGEVLTSFPFGNSIFEISMSGERLWSALEGIMSKVNQVNGCPVTSLLQVSRGIVIEYNPDASATTKLVAVTIGSKPLDKAAEYRIVTLDFLAGGGDNFFDPPFKNPVVLDTQDTVLVDYIGYTTPVDIKFEGRIKPISRCRQKFLAKKAKRAADQGPMKA</sequence>
<dbReference type="PANTHER" id="PTHR11575">
    <property type="entry name" value="5'-NUCLEOTIDASE-RELATED"/>
    <property type="match status" value="1"/>
</dbReference>
<dbReference type="GeneID" id="87903915"/>
<proteinExistence type="inferred from homology"/>
<dbReference type="Gene3D" id="3.90.780.10">
    <property type="entry name" value="5'-Nucleotidase, C-terminal domain"/>
    <property type="match status" value="1"/>
</dbReference>
<organism evidence="4 5">
    <name type="scientific">Podospora pseudocomata</name>
    <dbReference type="NCBI Taxonomy" id="2093779"/>
    <lineage>
        <taxon>Eukaryota</taxon>
        <taxon>Fungi</taxon>
        <taxon>Dikarya</taxon>
        <taxon>Ascomycota</taxon>
        <taxon>Pezizomycotina</taxon>
        <taxon>Sordariomycetes</taxon>
        <taxon>Sordariomycetidae</taxon>
        <taxon>Sordariales</taxon>
        <taxon>Podosporaceae</taxon>
        <taxon>Podospora</taxon>
    </lineage>
</organism>
<dbReference type="InterPro" id="IPR029052">
    <property type="entry name" value="Metallo-depent_PP-like"/>
</dbReference>
<dbReference type="Pfam" id="PF02872">
    <property type="entry name" value="5_nucleotid_C"/>
    <property type="match status" value="1"/>
</dbReference>
<dbReference type="SUPFAM" id="SSF55816">
    <property type="entry name" value="5'-nucleotidase (syn. UDP-sugar hydrolase), C-terminal domain"/>
    <property type="match status" value="1"/>
</dbReference>
<dbReference type="EMBL" id="JAFFHA010000008">
    <property type="protein sequence ID" value="KAK4651854.1"/>
    <property type="molecule type" value="Genomic_DNA"/>
</dbReference>
<protein>
    <recommendedName>
        <fullName evidence="3">5'-Nucleotidase C-terminal domain-containing protein</fullName>
    </recommendedName>
</protein>
<evidence type="ECO:0000256" key="2">
    <source>
        <dbReference type="RuleBase" id="RU362119"/>
    </source>
</evidence>
<evidence type="ECO:0000259" key="3">
    <source>
        <dbReference type="Pfam" id="PF02872"/>
    </source>
</evidence>
<dbReference type="RefSeq" id="XP_062740829.1">
    <property type="nucleotide sequence ID" value="XM_062884133.1"/>
</dbReference>
<reference evidence="4 5" key="1">
    <citation type="journal article" date="2023" name="bioRxiv">
        <title>High-quality genome assemblies of four members of thePodospora anserinaspecies complex.</title>
        <authorList>
            <person name="Ament-Velasquez S.L."/>
            <person name="Vogan A.A."/>
            <person name="Wallerman O."/>
            <person name="Hartmann F."/>
            <person name="Gautier V."/>
            <person name="Silar P."/>
            <person name="Giraud T."/>
            <person name="Johannesson H."/>
        </authorList>
    </citation>
    <scope>NUCLEOTIDE SEQUENCE [LARGE SCALE GENOMIC DNA]</scope>
    <source>
        <strain evidence="4 5">CBS 415.72m</strain>
    </source>
</reference>
<evidence type="ECO:0000256" key="1">
    <source>
        <dbReference type="ARBA" id="ARBA00006654"/>
    </source>
</evidence>
<gene>
    <name evidence="4" type="ORF">QC762_0096980</name>
</gene>
<comment type="caution">
    <text evidence="4">The sequence shown here is derived from an EMBL/GenBank/DDBJ whole genome shotgun (WGS) entry which is preliminary data.</text>
</comment>
<feature type="domain" description="5'-Nucleotidase C-terminal" evidence="3">
    <location>
        <begin position="81"/>
        <end position="241"/>
    </location>
</feature>
<dbReference type="InterPro" id="IPR036907">
    <property type="entry name" value="5'-Nucleotdase_C_sf"/>
</dbReference>
<evidence type="ECO:0000313" key="4">
    <source>
        <dbReference type="EMBL" id="KAK4651854.1"/>
    </source>
</evidence>
<keyword evidence="2" id="KW-0378">Hydrolase</keyword>
<keyword evidence="5" id="KW-1185">Reference proteome</keyword>
<dbReference type="InterPro" id="IPR008334">
    <property type="entry name" value="5'-Nucleotdase_C"/>
</dbReference>
<dbReference type="PRINTS" id="PR01607">
    <property type="entry name" value="APYRASEFAMLY"/>
</dbReference>
<dbReference type="Proteomes" id="UP001323405">
    <property type="component" value="Unassembled WGS sequence"/>
</dbReference>
<keyword evidence="2" id="KW-0547">Nucleotide-binding</keyword>
<dbReference type="PANTHER" id="PTHR11575:SF24">
    <property type="entry name" value="5'-NUCLEOTIDASE"/>
    <property type="match status" value="1"/>
</dbReference>